<keyword evidence="3" id="KW-1185">Reference proteome</keyword>
<name>A0ABS0TDN2_9FLAO</name>
<organism evidence="2 3">
    <name type="scientific">Salegentibacter maritimus</name>
    <dbReference type="NCBI Taxonomy" id="2794347"/>
    <lineage>
        <taxon>Bacteria</taxon>
        <taxon>Pseudomonadati</taxon>
        <taxon>Bacteroidota</taxon>
        <taxon>Flavobacteriia</taxon>
        <taxon>Flavobacteriales</taxon>
        <taxon>Flavobacteriaceae</taxon>
        <taxon>Salegentibacter</taxon>
    </lineage>
</organism>
<sequence length="116" mass="13556">MNKVINALQCKCPNCKKGNIFRNSGNLLLLRFPKMNDLCPVCNYKFEIETGFFFGAMYVSYSLSVAQMIASLVLFWWLIDLSPLRVFFIIVLVAFLLCTVNFKLSRSIWIYLFFRD</sequence>
<keyword evidence="1" id="KW-0812">Transmembrane</keyword>
<gene>
    <name evidence="2" type="ORF">I6U50_03595</name>
</gene>
<dbReference type="RefSeq" id="WP_193709750.1">
    <property type="nucleotide sequence ID" value="NZ_JAEHNY010000002.1"/>
</dbReference>
<keyword evidence="1" id="KW-0472">Membrane</keyword>
<evidence type="ECO:0000313" key="2">
    <source>
        <dbReference type="EMBL" id="MBI6119102.1"/>
    </source>
</evidence>
<dbReference type="Pfam" id="PF06170">
    <property type="entry name" value="DUF983"/>
    <property type="match status" value="1"/>
</dbReference>
<dbReference type="Proteomes" id="UP000635665">
    <property type="component" value="Unassembled WGS sequence"/>
</dbReference>
<accession>A0ABS0TDN2</accession>
<proteinExistence type="predicted"/>
<feature type="transmembrane region" description="Helical" evidence="1">
    <location>
        <begin position="52"/>
        <end position="78"/>
    </location>
</feature>
<feature type="transmembrane region" description="Helical" evidence="1">
    <location>
        <begin position="84"/>
        <end position="102"/>
    </location>
</feature>
<dbReference type="EMBL" id="JAEHNY010000002">
    <property type="protein sequence ID" value="MBI6119102.1"/>
    <property type="molecule type" value="Genomic_DNA"/>
</dbReference>
<comment type="caution">
    <text evidence="2">The sequence shown here is derived from an EMBL/GenBank/DDBJ whole genome shotgun (WGS) entry which is preliminary data.</text>
</comment>
<keyword evidence="1" id="KW-1133">Transmembrane helix</keyword>
<evidence type="ECO:0000313" key="3">
    <source>
        <dbReference type="Proteomes" id="UP000635665"/>
    </source>
</evidence>
<dbReference type="InterPro" id="IPR009325">
    <property type="entry name" value="DUF983"/>
</dbReference>
<protein>
    <submittedName>
        <fullName evidence="2">DUF983 domain-containing protein</fullName>
    </submittedName>
</protein>
<reference evidence="2 3" key="1">
    <citation type="submission" date="2020-12" db="EMBL/GenBank/DDBJ databases">
        <title>Salegentibacter orientalis sp. nov., isolated from costal sediment.</title>
        <authorList>
            <person name="Lian F.-B."/>
        </authorList>
    </citation>
    <scope>NUCLEOTIDE SEQUENCE [LARGE SCALE GENOMIC DNA]</scope>
    <source>
        <strain evidence="2 3">F60176</strain>
    </source>
</reference>
<evidence type="ECO:0000256" key="1">
    <source>
        <dbReference type="SAM" id="Phobius"/>
    </source>
</evidence>